<proteinExistence type="predicted"/>
<sequence>MRLSIFLGWTFFIAILLCCSCETEPQQLTQKQKDELKLVIDKFNAAFANSDIEIIDSLIVENYVHTNGSSKAIDRKKWFNYLDSRNGDIASGRLKINSYKMENIQFEFFGKTSVVTAKVSTSIDKNGEIKKSEYRVTNLWTYTDTGWKRAAFHDGKIK</sequence>
<name>A0A2Z4LNH0_9FLAO</name>
<gene>
    <name evidence="2" type="ORF">HME9304_00131</name>
</gene>
<evidence type="ECO:0000313" key="2">
    <source>
        <dbReference type="EMBL" id="AWX43144.1"/>
    </source>
</evidence>
<keyword evidence="3" id="KW-1185">Reference proteome</keyword>
<dbReference type="EMBL" id="CP030104">
    <property type="protein sequence ID" value="AWX43144.1"/>
    <property type="molecule type" value="Genomic_DNA"/>
</dbReference>
<dbReference type="Proteomes" id="UP000248536">
    <property type="component" value="Chromosome"/>
</dbReference>
<evidence type="ECO:0000313" key="3">
    <source>
        <dbReference type="Proteomes" id="UP000248536"/>
    </source>
</evidence>
<reference evidence="2 3" key="1">
    <citation type="submission" date="2018-06" db="EMBL/GenBank/DDBJ databases">
        <title>Spongiibacterium sp. HME9304 Genome sequencing and assembly.</title>
        <authorList>
            <person name="Kang H."/>
            <person name="Kim H."/>
            <person name="Joh K."/>
        </authorList>
    </citation>
    <scope>NUCLEOTIDE SEQUENCE [LARGE SCALE GENOMIC DNA]</scope>
    <source>
        <strain evidence="2 3">HME9304</strain>
    </source>
</reference>
<dbReference type="RefSeq" id="WP_112376752.1">
    <property type="nucleotide sequence ID" value="NZ_CP030104.1"/>
</dbReference>
<protein>
    <recommendedName>
        <fullName evidence="1">DUF4440 domain-containing protein</fullName>
    </recommendedName>
</protein>
<feature type="domain" description="DUF4440" evidence="1">
    <location>
        <begin position="39"/>
        <end position="148"/>
    </location>
</feature>
<dbReference type="Pfam" id="PF14534">
    <property type="entry name" value="DUF4440"/>
    <property type="match status" value="1"/>
</dbReference>
<dbReference type="KEGG" id="spon:HME9304_00131"/>
<dbReference type="InterPro" id="IPR032710">
    <property type="entry name" value="NTF2-like_dom_sf"/>
</dbReference>
<accession>A0A2Z4LNH0</accession>
<dbReference type="Gene3D" id="3.10.450.50">
    <property type="match status" value="1"/>
</dbReference>
<dbReference type="AlphaFoldDB" id="A0A2Z4LNH0"/>
<dbReference type="InterPro" id="IPR027843">
    <property type="entry name" value="DUF4440"/>
</dbReference>
<organism evidence="2 3">
    <name type="scientific">Flagellimonas maritima</name>
    <dbReference type="NCBI Taxonomy" id="1383885"/>
    <lineage>
        <taxon>Bacteria</taxon>
        <taxon>Pseudomonadati</taxon>
        <taxon>Bacteroidota</taxon>
        <taxon>Flavobacteriia</taxon>
        <taxon>Flavobacteriales</taxon>
        <taxon>Flavobacteriaceae</taxon>
        <taxon>Flagellimonas</taxon>
    </lineage>
</organism>
<dbReference type="SUPFAM" id="SSF54427">
    <property type="entry name" value="NTF2-like"/>
    <property type="match status" value="1"/>
</dbReference>
<evidence type="ECO:0000259" key="1">
    <source>
        <dbReference type="Pfam" id="PF14534"/>
    </source>
</evidence>
<dbReference type="OrthoDB" id="1155228at2"/>